<dbReference type="EMBL" id="VJND01000004">
    <property type="protein sequence ID" value="TSE26184.1"/>
    <property type="molecule type" value="Genomic_DNA"/>
</dbReference>
<name>A0A554WRI5_9BURK</name>
<dbReference type="InterPro" id="IPR027417">
    <property type="entry name" value="P-loop_NTPase"/>
</dbReference>
<evidence type="ECO:0008006" key="3">
    <source>
        <dbReference type="Google" id="ProtNLM"/>
    </source>
</evidence>
<dbReference type="Gene3D" id="3.40.50.300">
    <property type="entry name" value="P-loop containing nucleotide triphosphate hydrolases"/>
    <property type="match status" value="1"/>
</dbReference>
<keyword evidence="2" id="KW-1185">Reference proteome</keyword>
<sequence length="221" mass="23274">MVNALPHPDVWRADALAGWRQPVAASGWDALDAVLPGGGWPLGALVELVTAAAALPWRLLLPALRAASAQGQVALVGLPLQPNAAAWAAHGVAPQRLWQVQTQALHETLWCAEQLLACPELALCWLHAPHLDMAASRRLQQAASAARRGAALEGGDGWPAPLVVLSRPLPSSGTSAAPLRLQVAPDGPAALAVQVLKRRGPPLARTLRLPAPWAWSEWSHA</sequence>
<proteinExistence type="predicted"/>
<dbReference type="RefSeq" id="WP_143894233.1">
    <property type="nucleotide sequence ID" value="NZ_VJND01000004.1"/>
</dbReference>
<dbReference type="OrthoDB" id="9811176at2"/>
<gene>
    <name evidence="1" type="ORF">Tsedi_00999</name>
</gene>
<dbReference type="Proteomes" id="UP000320225">
    <property type="component" value="Unassembled WGS sequence"/>
</dbReference>
<dbReference type="AlphaFoldDB" id="A0A554WRI5"/>
<accession>A0A554WRI5</accession>
<organism evidence="1 2">
    <name type="scientific">Tepidimonas sediminis</name>
    <dbReference type="NCBI Taxonomy" id="2588941"/>
    <lineage>
        <taxon>Bacteria</taxon>
        <taxon>Pseudomonadati</taxon>
        <taxon>Pseudomonadota</taxon>
        <taxon>Betaproteobacteria</taxon>
        <taxon>Burkholderiales</taxon>
        <taxon>Tepidimonas</taxon>
    </lineage>
</organism>
<reference evidence="1 2" key="1">
    <citation type="submission" date="2019-07" db="EMBL/GenBank/DDBJ databases">
        <title>Tepidimonas sediminis YIM 72259 draft genome.</title>
        <authorList>
            <person name="Da Costa M.S."/>
            <person name="Froufe H.J.C."/>
            <person name="Egas C."/>
            <person name="Albuquerque L."/>
        </authorList>
    </citation>
    <scope>NUCLEOTIDE SEQUENCE [LARGE SCALE GENOMIC DNA]</scope>
    <source>
        <strain evidence="1 2">YIM 72259</strain>
    </source>
</reference>
<evidence type="ECO:0000313" key="2">
    <source>
        <dbReference type="Proteomes" id="UP000320225"/>
    </source>
</evidence>
<protein>
    <recommendedName>
        <fullName evidence="3">Cell division inhibitor SulA</fullName>
    </recommendedName>
</protein>
<evidence type="ECO:0000313" key="1">
    <source>
        <dbReference type="EMBL" id="TSE26184.1"/>
    </source>
</evidence>
<dbReference type="SUPFAM" id="SSF52540">
    <property type="entry name" value="P-loop containing nucleoside triphosphate hydrolases"/>
    <property type="match status" value="1"/>
</dbReference>
<comment type="caution">
    <text evidence="1">The sequence shown here is derived from an EMBL/GenBank/DDBJ whole genome shotgun (WGS) entry which is preliminary data.</text>
</comment>